<evidence type="ECO:0000256" key="5">
    <source>
        <dbReference type="ARBA" id="ARBA00035349"/>
    </source>
</evidence>
<keyword evidence="3" id="KW-0687">Ribonucleoprotein</keyword>
<dbReference type="PANTHER" id="PTHR11655:SF16">
    <property type="entry name" value="60S RIBOSOMAL PROTEIN L9"/>
    <property type="match status" value="1"/>
</dbReference>
<evidence type="ECO:0000259" key="6">
    <source>
        <dbReference type="Pfam" id="PF00347"/>
    </source>
</evidence>
<dbReference type="AlphaFoldDB" id="A0A8C1I3J0"/>
<dbReference type="FunFam" id="3.90.930.12:FF:000005">
    <property type="entry name" value="60S ribosomal protein L9"/>
    <property type="match status" value="1"/>
</dbReference>
<sequence>MHRKDKSSICVYFSVLCLIVCSFRMKTILSNQTVDIPTNVEVSLKGRTVVVKGPRGVLRREFNHINLELSLLGKKQRKLRVDKWWGNRKELATVRTICSHVQNMIKGVTLGFRYKMRSVYAHFPINVAIQESGALVEIRNFLGEKYIRRVRMRAGVSCSVSAAQKDELVLEGNDIELVSNSEESHIHLGWLEAALIQQATTVKNKDIRKFLDGIYVSEKGTVVEPES</sequence>
<evidence type="ECO:0000256" key="3">
    <source>
        <dbReference type="ARBA" id="ARBA00023274"/>
    </source>
</evidence>
<organism evidence="7 8">
    <name type="scientific">Cyprinus carpio carpio</name>
    <dbReference type="NCBI Taxonomy" id="630221"/>
    <lineage>
        <taxon>Eukaryota</taxon>
        <taxon>Metazoa</taxon>
        <taxon>Chordata</taxon>
        <taxon>Craniata</taxon>
        <taxon>Vertebrata</taxon>
        <taxon>Euteleostomi</taxon>
        <taxon>Actinopterygii</taxon>
        <taxon>Neopterygii</taxon>
        <taxon>Teleostei</taxon>
        <taxon>Ostariophysi</taxon>
        <taxon>Cypriniformes</taxon>
        <taxon>Cyprinidae</taxon>
        <taxon>Cyprininae</taxon>
        <taxon>Cyprinus</taxon>
    </lineage>
</organism>
<dbReference type="PANTHER" id="PTHR11655">
    <property type="entry name" value="60S/50S RIBOSOMAL PROTEIN L6/L9"/>
    <property type="match status" value="1"/>
</dbReference>
<reference evidence="7" key="1">
    <citation type="submission" date="2025-08" db="UniProtKB">
        <authorList>
            <consortium name="Ensembl"/>
        </authorList>
    </citation>
    <scope>IDENTIFICATION</scope>
</reference>
<evidence type="ECO:0000256" key="4">
    <source>
        <dbReference type="ARBA" id="ARBA00035246"/>
    </source>
</evidence>
<feature type="domain" description="Large ribosomal subunit protein uL6 alpha-beta" evidence="6">
    <location>
        <begin position="36"/>
        <end position="109"/>
    </location>
</feature>
<dbReference type="Gene3D" id="3.90.930.12">
    <property type="entry name" value="Ribosomal protein L6, alpha-beta domain"/>
    <property type="match status" value="2"/>
</dbReference>
<evidence type="ECO:0000256" key="1">
    <source>
        <dbReference type="ARBA" id="ARBA00009356"/>
    </source>
</evidence>
<accession>A0A8C1I3J0</accession>
<dbReference type="GeneTree" id="ENSGT00390000015224"/>
<evidence type="ECO:0000313" key="8">
    <source>
        <dbReference type="Proteomes" id="UP001108240"/>
    </source>
</evidence>
<dbReference type="PROSITE" id="PS00700">
    <property type="entry name" value="RIBOSOMAL_L6_2"/>
    <property type="match status" value="1"/>
</dbReference>
<dbReference type="Pfam" id="PF00347">
    <property type="entry name" value="Ribosomal_L6"/>
    <property type="match status" value="2"/>
</dbReference>
<dbReference type="Proteomes" id="UP001108240">
    <property type="component" value="Unplaced"/>
</dbReference>
<dbReference type="GO" id="GO:0022625">
    <property type="term" value="C:cytosolic large ribosomal subunit"/>
    <property type="evidence" value="ECO:0007669"/>
    <property type="project" value="TreeGrafter"/>
</dbReference>
<dbReference type="InterPro" id="IPR036789">
    <property type="entry name" value="Ribosomal_uL6-like_a/b-dom_sf"/>
</dbReference>
<keyword evidence="8" id="KW-1185">Reference proteome</keyword>
<reference evidence="7" key="2">
    <citation type="submission" date="2025-09" db="UniProtKB">
        <authorList>
            <consortium name="Ensembl"/>
        </authorList>
    </citation>
    <scope>IDENTIFICATION</scope>
</reference>
<dbReference type="InterPro" id="IPR000702">
    <property type="entry name" value="Ribosomal_uL6-like"/>
</dbReference>
<name>A0A8C1I3J0_CYPCA</name>
<dbReference type="GO" id="GO:0003735">
    <property type="term" value="F:structural constituent of ribosome"/>
    <property type="evidence" value="ECO:0007669"/>
    <property type="project" value="InterPro"/>
</dbReference>
<dbReference type="InterPro" id="IPR020040">
    <property type="entry name" value="Ribosomal_uL6_a/b-dom"/>
</dbReference>
<dbReference type="Ensembl" id="ENSCCRT00000103163.2">
    <property type="protein sequence ID" value="ENSCCRP00000095055.2"/>
    <property type="gene ID" value="ENSCCRG00000051304.2"/>
</dbReference>
<dbReference type="SUPFAM" id="SSF56053">
    <property type="entry name" value="Ribosomal protein L6"/>
    <property type="match status" value="2"/>
</dbReference>
<protein>
    <recommendedName>
        <fullName evidence="4">Large ribosomal subunit protein uL6</fullName>
    </recommendedName>
    <alternativeName>
        <fullName evidence="5">60S ribosomal protein L9</fullName>
    </alternativeName>
</protein>
<dbReference type="GO" id="GO:0019843">
    <property type="term" value="F:rRNA binding"/>
    <property type="evidence" value="ECO:0007669"/>
    <property type="project" value="InterPro"/>
</dbReference>
<feature type="domain" description="Large ribosomal subunit protein uL6 alpha-beta" evidence="6">
    <location>
        <begin position="123"/>
        <end position="213"/>
    </location>
</feature>
<evidence type="ECO:0000313" key="7">
    <source>
        <dbReference type="Ensembl" id="ENSCCRP00000095055.2"/>
    </source>
</evidence>
<evidence type="ECO:0000256" key="2">
    <source>
        <dbReference type="ARBA" id="ARBA00022980"/>
    </source>
</evidence>
<dbReference type="FunFam" id="3.90.930.12:FF:000003">
    <property type="entry name" value="60S ribosomal protein L9"/>
    <property type="match status" value="1"/>
</dbReference>
<dbReference type="OMA" id="YAHFPMK"/>
<dbReference type="PIRSF" id="PIRSF002162">
    <property type="entry name" value="Ribosomal_L6"/>
    <property type="match status" value="1"/>
</dbReference>
<proteinExistence type="inferred from homology"/>
<dbReference type="GO" id="GO:0002181">
    <property type="term" value="P:cytoplasmic translation"/>
    <property type="evidence" value="ECO:0007669"/>
    <property type="project" value="TreeGrafter"/>
</dbReference>
<keyword evidence="2" id="KW-0689">Ribosomal protein</keyword>
<comment type="similarity">
    <text evidence="1">Belongs to the universal ribosomal protein uL6 family.</text>
</comment>
<dbReference type="InterPro" id="IPR002359">
    <property type="entry name" value="Ribosomal_uL6_CS2"/>
</dbReference>